<dbReference type="Proteomes" id="UP001430953">
    <property type="component" value="Unassembled WGS sequence"/>
</dbReference>
<gene>
    <name evidence="2" type="ORF">PUN28_003520</name>
</gene>
<evidence type="ECO:0000313" key="3">
    <source>
        <dbReference type="Proteomes" id="UP001430953"/>
    </source>
</evidence>
<evidence type="ECO:0000256" key="1">
    <source>
        <dbReference type="SAM" id="MobiDB-lite"/>
    </source>
</evidence>
<evidence type="ECO:0000313" key="2">
    <source>
        <dbReference type="EMBL" id="KAL0128301.1"/>
    </source>
</evidence>
<keyword evidence="3" id="KW-1185">Reference proteome</keyword>
<dbReference type="EMBL" id="JADYXP020000003">
    <property type="protein sequence ID" value="KAL0128301.1"/>
    <property type="molecule type" value="Genomic_DNA"/>
</dbReference>
<organism evidence="2 3">
    <name type="scientific">Cardiocondyla obscurior</name>
    <dbReference type="NCBI Taxonomy" id="286306"/>
    <lineage>
        <taxon>Eukaryota</taxon>
        <taxon>Metazoa</taxon>
        <taxon>Ecdysozoa</taxon>
        <taxon>Arthropoda</taxon>
        <taxon>Hexapoda</taxon>
        <taxon>Insecta</taxon>
        <taxon>Pterygota</taxon>
        <taxon>Neoptera</taxon>
        <taxon>Endopterygota</taxon>
        <taxon>Hymenoptera</taxon>
        <taxon>Apocrita</taxon>
        <taxon>Aculeata</taxon>
        <taxon>Formicoidea</taxon>
        <taxon>Formicidae</taxon>
        <taxon>Myrmicinae</taxon>
        <taxon>Cardiocondyla</taxon>
    </lineage>
</organism>
<comment type="caution">
    <text evidence="2">The sequence shown here is derived from an EMBL/GenBank/DDBJ whole genome shotgun (WGS) entry which is preliminary data.</text>
</comment>
<protein>
    <submittedName>
        <fullName evidence="2">Uncharacterized protein</fullName>
    </submittedName>
</protein>
<name>A0AAW2GJB9_9HYME</name>
<proteinExistence type="predicted"/>
<reference evidence="2 3" key="1">
    <citation type="submission" date="2023-03" db="EMBL/GenBank/DDBJ databases">
        <title>High recombination rates correlate with genetic variation in Cardiocondyla obscurior ants.</title>
        <authorList>
            <person name="Errbii M."/>
        </authorList>
    </citation>
    <scope>NUCLEOTIDE SEQUENCE [LARGE SCALE GENOMIC DNA]</scope>
    <source>
        <strain evidence="2">Alpha-2009</strain>
        <tissue evidence="2">Whole body</tissue>
    </source>
</reference>
<sequence length="94" mass="11162">MPELQSALTEIDITSSAKSNRKRQQRDTCDDADEERFNLICTRCIVETAIINRRFCIPRYESRASRHRNFASRVARDVRQGQRIRFVRQSRFGR</sequence>
<feature type="compositionally biased region" description="Polar residues" evidence="1">
    <location>
        <begin position="1"/>
        <end position="18"/>
    </location>
</feature>
<accession>A0AAW2GJB9</accession>
<dbReference type="AlphaFoldDB" id="A0AAW2GJB9"/>
<feature type="region of interest" description="Disordered" evidence="1">
    <location>
        <begin position="1"/>
        <end position="30"/>
    </location>
</feature>